<evidence type="ECO:0000256" key="3">
    <source>
        <dbReference type="ARBA" id="ARBA00023015"/>
    </source>
</evidence>
<dbReference type="Gene3D" id="3.40.50.2300">
    <property type="match status" value="1"/>
</dbReference>
<evidence type="ECO:0000256" key="1">
    <source>
        <dbReference type="ARBA" id="ARBA00022741"/>
    </source>
</evidence>
<dbReference type="InterPro" id="IPR058031">
    <property type="entry name" value="AAA_lid_NorR"/>
</dbReference>
<gene>
    <name evidence="6" type="ORF">EV146_10353</name>
</gene>
<dbReference type="SUPFAM" id="SSF159800">
    <property type="entry name" value="PrpR receptor domain-like"/>
    <property type="match status" value="1"/>
</dbReference>
<evidence type="ECO:0000259" key="5">
    <source>
        <dbReference type="PROSITE" id="PS50045"/>
    </source>
</evidence>
<protein>
    <submittedName>
        <fullName evidence="6">DNA-binding NtrC family response regulator</fullName>
    </submittedName>
</protein>
<dbReference type="Gene3D" id="3.40.50.300">
    <property type="entry name" value="P-loop containing nucleotide triphosphate hydrolases"/>
    <property type="match status" value="1"/>
</dbReference>
<evidence type="ECO:0000313" key="7">
    <source>
        <dbReference type="Proteomes" id="UP000295689"/>
    </source>
</evidence>
<dbReference type="GO" id="GO:0000156">
    <property type="term" value="F:phosphorelay response regulator activity"/>
    <property type="evidence" value="ECO:0007669"/>
    <property type="project" value="InterPro"/>
</dbReference>
<dbReference type="SUPFAM" id="SSF52540">
    <property type="entry name" value="P-loop containing nucleoside triphosphate hydrolases"/>
    <property type="match status" value="1"/>
</dbReference>
<evidence type="ECO:0000256" key="4">
    <source>
        <dbReference type="ARBA" id="ARBA00023163"/>
    </source>
</evidence>
<dbReference type="InterPro" id="IPR009057">
    <property type="entry name" value="Homeodomain-like_sf"/>
</dbReference>
<dbReference type="AlphaFoldDB" id="A0A4R2BJ84"/>
<keyword evidence="1" id="KW-0547">Nucleotide-binding</keyword>
<dbReference type="GO" id="GO:0043565">
    <property type="term" value="F:sequence-specific DNA binding"/>
    <property type="evidence" value="ECO:0007669"/>
    <property type="project" value="InterPro"/>
</dbReference>
<dbReference type="Pfam" id="PF06506">
    <property type="entry name" value="PrpR_N"/>
    <property type="match status" value="1"/>
</dbReference>
<dbReference type="SUPFAM" id="SSF46689">
    <property type="entry name" value="Homeodomain-like"/>
    <property type="match status" value="1"/>
</dbReference>
<sequence length="560" mass="61880">MKIKVLFIAPYPALTVLAEECGREVEDMEIDVKVANLEAAIPIAQSAEQDGYDVIISRGGTARLMEEETSLPIIDVHVSGYDMLRVLTLANDFPGKKAIVGFSNITLGAKTITDILDFPTEVFTVEVAEEVEPLVRRLKEEGFHVIMGDVVTVNAADRHGLEGILIQSGREAIFDAFDRVRTTYAFNQKTRSEIELLKAVLAETSPDFIVFNSGGEIVFEQWKAVSPEGIETWKLAEGIGTGPLAPIMLESANGDRLKADPKKITVRNEEYHLLSFMKLEGGLERAAAKLEAVRQLPMLIRESTAMKECISSVEANLPKSRWMLIGEKGTGKRQLARYIHYAKQQGKGLFAEMAAGDFIDGSPGVEEEIQTLYIHGTEELNSGGTVKLLEKAEALRGIDLIISLEKEESTLHSLFYAEDTARIYLPPLRNRVQDIRTLAAYFIADSHQQRGTSPIKIKEEAVALLEAYSWPGNVAELKALVQDAAALEKGYVLGKEKIETLLKDKTPASGTAPGVFLQGSLEEIEKRIILAVLEQEDGNQTRVAKRLGMNRSTLWRKLKD</sequence>
<dbReference type="Gene3D" id="1.10.8.60">
    <property type="match status" value="1"/>
</dbReference>
<proteinExistence type="predicted"/>
<dbReference type="RefSeq" id="WP_132002783.1">
    <property type="nucleotide sequence ID" value="NZ_JABUHM010000002.1"/>
</dbReference>
<keyword evidence="7" id="KW-1185">Reference proteome</keyword>
<dbReference type="PROSITE" id="PS50045">
    <property type="entry name" value="SIGMA54_INTERACT_4"/>
    <property type="match status" value="1"/>
</dbReference>
<dbReference type="InterPro" id="IPR027417">
    <property type="entry name" value="P-loop_NTPase"/>
</dbReference>
<accession>A0A4R2BJ84</accession>
<keyword evidence="4" id="KW-0804">Transcription</keyword>
<dbReference type="PRINTS" id="PR01590">
    <property type="entry name" value="HTHFIS"/>
</dbReference>
<name>A0A4R2BJ84_9BACI</name>
<dbReference type="Pfam" id="PF25601">
    <property type="entry name" value="AAA_lid_14"/>
    <property type="match status" value="1"/>
</dbReference>
<keyword evidence="2" id="KW-0067">ATP-binding</keyword>
<dbReference type="InterPro" id="IPR002078">
    <property type="entry name" value="Sigma_54_int"/>
</dbReference>
<dbReference type="Gene3D" id="3.40.50.10660">
    <property type="entry name" value="PrpR receptor domain-like"/>
    <property type="match status" value="1"/>
</dbReference>
<dbReference type="Proteomes" id="UP000295689">
    <property type="component" value="Unassembled WGS sequence"/>
</dbReference>
<keyword evidence="6" id="KW-0238">DNA-binding</keyword>
<dbReference type="EMBL" id="SLVV01000003">
    <property type="protein sequence ID" value="TCN26532.1"/>
    <property type="molecule type" value="Genomic_DNA"/>
</dbReference>
<evidence type="ECO:0000313" key="6">
    <source>
        <dbReference type="EMBL" id="TCN26532.1"/>
    </source>
</evidence>
<dbReference type="InterPro" id="IPR002197">
    <property type="entry name" value="HTH_Fis"/>
</dbReference>
<dbReference type="PANTHER" id="PTHR32071">
    <property type="entry name" value="TRANSCRIPTIONAL REGULATORY PROTEIN"/>
    <property type="match status" value="1"/>
</dbReference>
<dbReference type="InterPro" id="IPR010524">
    <property type="entry name" value="Sig_transdc_resp-reg_PrpR_N"/>
</dbReference>
<dbReference type="Pfam" id="PF02954">
    <property type="entry name" value="HTH_8"/>
    <property type="match status" value="1"/>
</dbReference>
<comment type="caution">
    <text evidence="6">The sequence shown here is derived from an EMBL/GenBank/DDBJ whole genome shotgun (WGS) entry which is preliminary data.</text>
</comment>
<reference evidence="6 7" key="1">
    <citation type="journal article" date="2015" name="Stand. Genomic Sci.">
        <title>Genomic Encyclopedia of Bacterial and Archaeal Type Strains, Phase III: the genomes of soil and plant-associated and newly described type strains.</title>
        <authorList>
            <person name="Whitman W.B."/>
            <person name="Woyke T."/>
            <person name="Klenk H.P."/>
            <person name="Zhou Y."/>
            <person name="Lilburn T.G."/>
            <person name="Beck B.J."/>
            <person name="De Vos P."/>
            <person name="Vandamme P."/>
            <person name="Eisen J.A."/>
            <person name="Garrity G."/>
            <person name="Hugenholtz P."/>
            <person name="Kyrpides N.C."/>
        </authorList>
    </citation>
    <scope>NUCLEOTIDE SEQUENCE [LARGE SCALE GENOMIC DNA]</scope>
    <source>
        <strain evidence="6 7">CV53</strain>
    </source>
</reference>
<evidence type="ECO:0000256" key="2">
    <source>
        <dbReference type="ARBA" id="ARBA00022840"/>
    </source>
</evidence>
<feature type="domain" description="Sigma-54 factor interaction" evidence="5">
    <location>
        <begin position="399"/>
        <end position="486"/>
    </location>
</feature>
<keyword evidence="3" id="KW-0805">Transcription regulation</keyword>
<organism evidence="6 7">
    <name type="scientific">Mesobacillus foraminis</name>
    <dbReference type="NCBI Taxonomy" id="279826"/>
    <lineage>
        <taxon>Bacteria</taxon>
        <taxon>Bacillati</taxon>
        <taxon>Bacillota</taxon>
        <taxon>Bacilli</taxon>
        <taxon>Bacillales</taxon>
        <taxon>Bacillaceae</taxon>
        <taxon>Mesobacillus</taxon>
    </lineage>
</organism>
<dbReference type="GO" id="GO:0005524">
    <property type="term" value="F:ATP binding"/>
    <property type="evidence" value="ECO:0007669"/>
    <property type="project" value="UniProtKB-KW"/>
</dbReference>
<dbReference type="Pfam" id="PF00158">
    <property type="entry name" value="Sigma54_activat"/>
    <property type="match status" value="1"/>
</dbReference>
<dbReference type="Gene3D" id="1.10.10.60">
    <property type="entry name" value="Homeodomain-like"/>
    <property type="match status" value="1"/>
</dbReference>
<dbReference type="GO" id="GO:0006355">
    <property type="term" value="P:regulation of DNA-templated transcription"/>
    <property type="evidence" value="ECO:0007669"/>
    <property type="project" value="InterPro"/>
</dbReference>